<evidence type="ECO:0000256" key="2">
    <source>
        <dbReference type="ARBA" id="ARBA00008150"/>
    </source>
</evidence>
<sequence length="321" mass="34980">MNLTSRKQYGRHYFLVLLPVLAVLVPVAGNVFAATCPEGDAAALEWLDKMAHSAREVDYQGVVTLQRGQEMKVVQVSHSVADGSSREVLTELTGRGAQVQRAHHPLDCTHPGLQLLHASPAEDSCGIAQQYRFEIAEGERVAGRKAITIRAKPRDLYRFGYVFSLDEATGLLLKVLTLNPAQRTLEVMQFAQLSYDAPVAASAVADITHDALHRGSSKAQPDTALKKAWSLMWVPDGFTATEYSVGASRRKTYTDGLAAFSVFLETLDQDMPPGEGHVKQGGTTTYTRGMRLADSPVLVTVIGEVPLSTARMVADSVMWVR</sequence>
<dbReference type="Gene3D" id="2.50.20.10">
    <property type="entry name" value="Lipoprotein localisation LolA/LolB/LppX"/>
    <property type="match status" value="1"/>
</dbReference>
<evidence type="ECO:0000256" key="4">
    <source>
        <dbReference type="ARBA" id="ARBA00022764"/>
    </source>
</evidence>
<dbReference type="InterPro" id="IPR033434">
    <property type="entry name" value="MucB/RseB_N"/>
</dbReference>
<evidence type="ECO:0000259" key="7">
    <source>
        <dbReference type="Pfam" id="PF17188"/>
    </source>
</evidence>
<dbReference type="Pfam" id="PF03888">
    <property type="entry name" value="MucB_RseB"/>
    <property type="match status" value="1"/>
</dbReference>
<evidence type="ECO:0000259" key="6">
    <source>
        <dbReference type="Pfam" id="PF03888"/>
    </source>
</evidence>
<keyword evidence="9" id="KW-1185">Reference proteome</keyword>
<evidence type="ECO:0000313" key="8">
    <source>
        <dbReference type="EMBL" id="MCX2976635.1"/>
    </source>
</evidence>
<dbReference type="Gene3D" id="3.30.200.100">
    <property type="entry name" value="MucB/RseB, C-terminal domain"/>
    <property type="match status" value="1"/>
</dbReference>
<dbReference type="PANTHER" id="PTHR38782">
    <property type="match status" value="1"/>
</dbReference>
<dbReference type="Proteomes" id="UP001143304">
    <property type="component" value="Unassembled WGS sequence"/>
</dbReference>
<comment type="similarity">
    <text evidence="2">Belongs to the RseB family.</text>
</comment>
<dbReference type="CDD" id="cd16327">
    <property type="entry name" value="RseB"/>
    <property type="match status" value="1"/>
</dbReference>
<organism evidence="8 9">
    <name type="scientific">Candidatus Marimicrobium litorale</name>
    <dbReference type="NCBI Taxonomy" id="2518991"/>
    <lineage>
        <taxon>Bacteria</taxon>
        <taxon>Pseudomonadati</taxon>
        <taxon>Pseudomonadota</taxon>
        <taxon>Gammaproteobacteria</taxon>
        <taxon>Cellvibrionales</taxon>
        <taxon>Halieaceae</taxon>
        <taxon>Marimicrobium</taxon>
    </lineage>
</organism>
<dbReference type="InterPro" id="IPR033436">
    <property type="entry name" value="MucB/RseB_C"/>
</dbReference>
<proteinExistence type="inferred from homology"/>
<dbReference type="EMBL" id="SHNO01000001">
    <property type="protein sequence ID" value="MCX2976635.1"/>
    <property type="molecule type" value="Genomic_DNA"/>
</dbReference>
<comment type="caution">
    <text evidence="8">The sequence shown here is derived from an EMBL/GenBank/DDBJ whole genome shotgun (WGS) entry which is preliminary data.</text>
</comment>
<feature type="domain" description="MucB/RseB N-terminal" evidence="6">
    <location>
        <begin position="43"/>
        <end position="204"/>
    </location>
</feature>
<gene>
    <name evidence="8" type="ORF">EYC82_04640</name>
</gene>
<feature type="chain" id="PRO_5046468333" evidence="5">
    <location>
        <begin position="34"/>
        <end position="321"/>
    </location>
</feature>
<keyword evidence="3 5" id="KW-0732">Signal</keyword>
<evidence type="ECO:0000256" key="5">
    <source>
        <dbReference type="SAM" id="SignalP"/>
    </source>
</evidence>
<dbReference type="RefSeq" id="WP_279248377.1">
    <property type="nucleotide sequence ID" value="NZ_SHNO01000001.1"/>
</dbReference>
<dbReference type="InterPro" id="IPR038484">
    <property type="entry name" value="MucB/RseB_C_sf"/>
</dbReference>
<keyword evidence="4" id="KW-0574">Periplasm</keyword>
<reference evidence="8" key="1">
    <citation type="submission" date="2019-02" db="EMBL/GenBank/DDBJ databases">
        <authorList>
            <person name="Li S.-H."/>
        </authorList>
    </citation>
    <scope>NUCLEOTIDE SEQUENCE</scope>
    <source>
        <strain evidence="8">IMCC11814</strain>
    </source>
</reference>
<feature type="domain" description="MucB/RseB C-terminal" evidence="7">
    <location>
        <begin position="226"/>
        <end position="317"/>
    </location>
</feature>
<dbReference type="InterPro" id="IPR005588">
    <property type="entry name" value="MucB_RseB"/>
</dbReference>
<accession>A0ABT3T387</accession>
<evidence type="ECO:0000256" key="3">
    <source>
        <dbReference type="ARBA" id="ARBA00022729"/>
    </source>
</evidence>
<dbReference type="PIRSF" id="PIRSF005427">
    <property type="entry name" value="RseB"/>
    <property type="match status" value="1"/>
</dbReference>
<evidence type="ECO:0000313" key="9">
    <source>
        <dbReference type="Proteomes" id="UP001143304"/>
    </source>
</evidence>
<feature type="signal peptide" evidence="5">
    <location>
        <begin position="1"/>
        <end position="33"/>
    </location>
</feature>
<dbReference type="PANTHER" id="PTHR38782:SF1">
    <property type="entry name" value="SIGMA-E FACTOR REGULATORY PROTEIN RSEB"/>
    <property type="match status" value="1"/>
</dbReference>
<protein>
    <submittedName>
        <fullName evidence="8">Negative regulator for alginate biosynthesis</fullName>
    </submittedName>
</protein>
<dbReference type="Pfam" id="PF17188">
    <property type="entry name" value="MucB_RseB_C"/>
    <property type="match status" value="1"/>
</dbReference>
<evidence type="ECO:0000256" key="1">
    <source>
        <dbReference type="ARBA" id="ARBA00004418"/>
    </source>
</evidence>
<name>A0ABT3T387_9GAMM</name>
<comment type="subcellular location">
    <subcellularLocation>
        <location evidence="1">Periplasm</location>
    </subcellularLocation>
</comment>